<accession>A0A9X8UIC7</accession>
<dbReference type="RefSeq" id="WP_132085084.1">
    <property type="nucleotide sequence ID" value="NZ_SLUK01000012.1"/>
</dbReference>
<keyword evidence="1" id="KW-0812">Transmembrane</keyword>
<protein>
    <submittedName>
        <fullName evidence="2">Uncharacterized protein</fullName>
    </submittedName>
</protein>
<sequence>MEKWENGPPKFGTKKWFENYWYHFKWHTIIGVVAAIMLVSFAYDILSKEKFDSTITIVGKAYISDEQRERLCEIAEQYEVDRDGDGKVNVDVVAIGFPEDDDTGMNAQVFMAAQTRFSVEMTDGESMILIMDDYAYDMIGDPLNFVDLSAYSDKAFDDGRKIPLSDTVFCDDPLTEALGDSLFLTFRAADTHAASKNKKAKENYQYQTELLDNILNERKALEG</sequence>
<evidence type="ECO:0000313" key="2">
    <source>
        <dbReference type="EMBL" id="TCL41851.1"/>
    </source>
</evidence>
<keyword evidence="1" id="KW-0472">Membrane</keyword>
<gene>
    <name evidence="2" type="ORF">EDD78_11220</name>
</gene>
<organism evidence="2 3">
    <name type="scientific">Harryflintia acetispora</name>
    <dbReference type="NCBI Taxonomy" id="1849041"/>
    <lineage>
        <taxon>Bacteria</taxon>
        <taxon>Bacillati</taxon>
        <taxon>Bacillota</taxon>
        <taxon>Clostridia</taxon>
        <taxon>Eubacteriales</taxon>
        <taxon>Oscillospiraceae</taxon>
        <taxon>Harryflintia</taxon>
    </lineage>
</organism>
<evidence type="ECO:0000313" key="3">
    <source>
        <dbReference type="Proteomes" id="UP000294682"/>
    </source>
</evidence>
<dbReference type="Proteomes" id="UP000294682">
    <property type="component" value="Unassembled WGS sequence"/>
</dbReference>
<reference evidence="2 3" key="1">
    <citation type="submission" date="2019-03" db="EMBL/GenBank/DDBJ databases">
        <title>Genomic Encyclopedia of Type Strains, Phase IV (KMG-IV): sequencing the most valuable type-strain genomes for metagenomic binning, comparative biology and taxonomic classification.</title>
        <authorList>
            <person name="Goeker M."/>
        </authorList>
    </citation>
    <scope>NUCLEOTIDE SEQUENCE [LARGE SCALE GENOMIC DNA]</scope>
    <source>
        <strain evidence="2 3">DSM 100433</strain>
    </source>
</reference>
<keyword evidence="1" id="KW-1133">Transmembrane helix</keyword>
<comment type="caution">
    <text evidence="2">The sequence shown here is derived from an EMBL/GenBank/DDBJ whole genome shotgun (WGS) entry which is preliminary data.</text>
</comment>
<dbReference type="EMBL" id="SLUK01000012">
    <property type="protein sequence ID" value="TCL41851.1"/>
    <property type="molecule type" value="Genomic_DNA"/>
</dbReference>
<dbReference type="AlphaFoldDB" id="A0A9X8UIC7"/>
<evidence type="ECO:0000256" key="1">
    <source>
        <dbReference type="SAM" id="Phobius"/>
    </source>
</evidence>
<keyword evidence="3" id="KW-1185">Reference proteome</keyword>
<proteinExistence type="predicted"/>
<feature type="transmembrane region" description="Helical" evidence="1">
    <location>
        <begin position="20"/>
        <end position="43"/>
    </location>
</feature>
<name>A0A9X8UIC7_9FIRM</name>